<feature type="compositionally biased region" description="Pro residues" evidence="2">
    <location>
        <begin position="82"/>
        <end position="98"/>
    </location>
</feature>
<name>A0A0J7JYC5_LASNI</name>
<comment type="caution">
    <text evidence="3">The sequence shown here is derived from an EMBL/GenBank/DDBJ whole genome shotgun (WGS) entry which is preliminary data.</text>
</comment>
<evidence type="ECO:0000313" key="3">
    <source>
        <dbReference type="EMBL" id="KMQ82896.1"/>
    </source>
</evidence>
<dbReference type="Proteomes" id="UP000036403">
    <property type="component" value="Unassembled WGS sequence"/>
</dbReference>
<keyword evidence="4" id="KW-1185">Reference proteome</keyword>
<dbReference type="EMBL" id="LBMM01022397">
    <property type="protein sequence ID" value="KMQ82896.1"/>
    <property type="molecule type" value="Genomic_DNA"/>
</dbReference>
<feature type="region of interest" description="Disordered" evidence="2">
    <location>
        <begin position="75"/>
        <end position="98"/>
    </location>
</feature>
<dbReference type="PaxDb" id="67767-A0A0J7JYC5"/>
<keyword evidence="1" id="KW-0175">Coiled coil</keyword>
<proteinExistence type="predicted"/>
<dbReference type="STRING" id="67767.A0A0J7JYC5"/>
<dbReference type="AlphaFoldDB" id="A0A0J7JYC5"/>
<gene>
    <name evidence="3" type="ORF">RF55_21533</name>
</gene>
<accession>A0A0J7JYC5</accession>
<sequence length="119" mass="13284">MEASLARIKERLEKETSMHIETKQKISELQDNLETLSRQINNEKSERKRLEQLVASGSLPDDAKATLKIVEDEVLEKLETKPTPPPPPPPPLAPPPPPCLISVAPSAMKVIIILFILLY</sequence>
<evidence type="ECO:0000256" key="2">
    <source>
        <dbReference type="SAM" id="MobiDB-lite"/>
    </source>
</evidence>
<reference evidence="3 4" key="1">
    <citation type="submission" date="2015-04" db="EMBL/GenBank/DDBJ databases">
        <title>Lasius niger genome sequencing.</title>
        <authorList>
            <person name="Konorov E.A."/>
            <person name="Nikitin M.A."/>
            <person name="Kirill M.V."/>
            <person name="Chang P."/>
        </authorList>
    </citation>
    <scope>NUCLEOTIDE SEQUENCE [LARGE SCALE GENOMIC DNA]</scope>
    <source>
        <tissue evidence="3">Whole</tissue>
    </source>
</reference>
<dbReference type="OrthoDB" id="10568775at2759"/>
<evidence type="ECO:0000313" key="4">
    <source>
        <dbReference type="Proteomes" id="UP000036403"/>
    </source>
</evidence>
<feature type="coiled-coil region" evidence="1">
    <location>
        <begin position="12"/>
        <end position="53"/>
    </location>
</feature>
<protein>
    <submittedName>
        <fullName evidence="3">Disheveled-associated activator of morphogenesis 1</fullName>
    </submittedName>
</protein>
<evidence type="ECO:0000256" key="1">
    <source>
        <dbReference type="SAM" id="Coils"/>
    </source>
</evidence>
<organism evidence="3 4">
    <name type="scientific">Lasius niger</name>
    <name type="common">Black garden ant</name>
    <dbReference type="NCBI Taxonomy" id="67767"/>
    <lineage>
        <taxon>Eukaryota</taxon>
        <taxon>Metazoa</taxon>
        <taxon>Ecdysozoa</taxon>
        <taxon>Arthropoda</taxon>
        <taxon>Hexapoda</taxon>
        <taxon>Insecta</taxon>
        <taxon>Pterygota</taxon>
        <taxon>Neoptera</taxon>
        <taxon>Endopterygota</taxon>
        <taxon>Hymenoptera</taxon>
        <taxon>Apocrita</taxon>
        <taxon>Aculeata</taxon>
        <taxon>Formicoidea</taxon>
        <taxon>Formicidae</taxon>
        <taxon>Formicinae</taxon>
        <taxon>Lasius</taxon>
        <taxon>Lasius</taxon>
    </lineage>
</organism>